<comment type="catalytic activity">
    <reaction evidence="1 8">
        <text>GTP + H2O = 7,8-dihydroneopterin 3'-triphosphate + formate + H(+)</text>
        <dbReference type="Rhea" id="RHEA:17473"/>
        <dbReference type="ChEBI" id="CHEBI:15377"/>
        <dbReference type="ChEBI" id="CHEBI:15378"/>
        <dbReference type="ChEBI" id="CHEBI:15740"/>
        <dbReference type="ChEBI" id="CHEBI:37565"/>
        <dbReference type="ChEBI" id="CHEBI:58462"/>
        <dbReference type="EC" id="3.5.4.16"/>
    </reaction>
</comment>
<dbReference type="PROSITE" id="PS00859">
    <property type="entry name" value="GTP_CYCLOHYDROL_1_1"/>
    <property type="match status" value="1"/>
</dbReference>
<dbReference type="Proteomes" id="UP000193553">
    <property type="component" value="Unassembled WGS sequence"/>
</dbReference>
<feature type="region of interest" description="Disordered" evidence="9">
    <location>
        <begin position="1"/>
        <end position="26"/>
    </location>
</feature>
<dbReference type="GO" id="GO:0046654">
    <property type="term" value="P:tetrahydrofolate biosynthetic process"/>
    <property type="evidence" value="ECO:0007669"/>
    <property type="project" value="UniProtKB-UniRule"/>
</dbReference>
<dbReference type="GO" id="GO:0005737">
    <property type="term" value="C:cytoplasm"/>
    <property type="evidence" value="ECO:0007669"/>
    <property type="project" value="TreeGrafter"/>
</dbReference>
<dbReference type="Gene3D" id="1.10.286.10">
    <property type="match status" value="1"/>
</dbReference>
<dbReference type="EMBL" id="NAFI01000187">
    <property type="protein sequence ID" value="OSJ03306.1"/>
    <property type="molecule type" value="Genomic_DNA"/>
</dbReference>
<dbReference type="InterPro" id="IPR001474">
    <property type="entry name" value="GTP_CycHdrlase_I"/>
</dbReference>
<dbReference type="GO" id="GO:0003934">
    <property type="term" value="F:GTP cyclohydrolase I activity"/>
    <property type="evidence" value="ECO:0007669"/>
    <property type="project" value="UniProtKB-UniRule"/>
</dbReference>
<protein>
    <recommendedName>
        <fullName evidence="8">GTP cyclohydrolase 1</fullName>
        <ecNumber evidence="8">3.5.4.16</ecNumber>
    </recommendedName>
    <alternativeName>
        <fullName evidence="8">GTP cyclohydrolase I</fullName>
        <shortName evidence="8">GTP-CH-I</shortName>
    </alternativeName>
</protein>
<dbReference type="OrthoDB" id="9801207at2"/>
<dbReference type="Gene3D" id="3.30.1130.10">
    <property type="match status" value="1"/>
</dbReference>
<proteinExistence type="inferred from homology"/>
<evidence type="ECO:0000256" key="4">
    <source>
        <dbReference type="ARBA" id="ARBA00011857"/>
    </source>
</evidence>
<comment type="similarity">
    <text evidence="3 8">Belongs to the GTP cyclohydrolase I family.</text>
</comment>
<evidence type="ECO:0000256" key="2">
    <source>
        <dbReference type="ARBA" id="ARBA00005080"/>
    </source>
</evidence>
<accession>A0A1X3FFC3</accession>
<dbReference type="GO" id="GO:0006729">
    <property type="term" value="P:tetrahydrobiopterin biosynthetic process"/>
    <property type="evidence" value="ECO:0007669"/>
    <property type="project" value="TreeGrafter"/>
</dbReference>
<dbReference type="NCBIfam" id="TIGR00063">
    <property type="entry name" value="folE"/>
    <property type="match status" value="1"/>
</dbReference>
<keyword evidence="8" id="KW-0862">Zinc</keyword>
<dbReference type="InterPro" id="IPR043133">
    <property type="entry name" value="GTP-CH-I_C/QueF"/>
</dbReference>
<evidence type="ECO:0000259" key="10">
    <source>
        <dbReference type="Pfam" id="PF01227"/>
    </source>
</evidence>
<comment type="pathway">
    <text evidence="2 8">Cofactor biosynthesis; 7,8-dihydroneopterin triphosphate biosynthesis; 7,8-dihydroneopterin triphosphate from GTP: step 1/1.</text>
</comment>
<comment type="caution">
    <text evidence="11">The sequence shown here is derived from an EMBL/GenBank/DDBJ whole genome shotgun (WGS) entry which is preliminary data.</text>
</comment>
<comment type="subunit">
    <text evidence="4">Toroid-shaped homodecamer, composed of two pentamers of five dimers.</text>
</comment>
<organism evidence="11 12">
    <name type="scientific">Bradyrhizobium canariense</name>
    <dbReference type="NCBI Taxonomy" id="255045"/>
    <lineage>
        <taxon>Bacteria</taxon>
        <taxon>Pseudomonadati</taxon>
        <taxon>Pseudomonadota</taxon>
        <taxon>Alphaproteobacteria</taxon>
        <taxon>Hyphomicrobiales</taxon>
        <taxon>Nitrobacteraceae</taxon>
        <taxon>Bradyrhizobium</taxon>
    </lineage>
</organism>
<name>A0A1X3FFC3_9BRAD</name>
<dbReference type="PANTHER" id="PTHR11109:SF7">
    <property type="entry name" value="GTP CYCLOHYDROLASE 1"/>
    <property type="match status" value="1"/>
</dbReference>
<dbReference type="GO" id="GO:0006730">
    <property type="term" value="P:one-carbon metabolic process"/>
    <property type="evidence" value="ECO:0007669"/>
    <property type="project" value="UniProtKB-UniRule"/>
</dbReference>
<keyword evidence="8" id="KW-0547">Nucleotide-binding</keyword>
<evidence type="ECO:0000256" key="3">
    <source>
        <dbReference type="ARBA" id="ARBA00008085"/>
    </source>
</evidence>
<evidence type="ECO:0000256" key="8">
    <source>
        <dbReference type="HAMAP-Rule" id="MF_00223"/>
    </source>
</evidence>
<dbReference type="GO" id="GO:0008270">
    <property type="term" value="F:zinc ion binding"/>
    <property type="evidence" value="ECO:0007669"/>
    <property type="project" value="UniProtKB-UniRule"/>
</dbReference>
<evidence type="ECO:0000256" key="1">
    <source>
        <dbReference type="ARBA" id="ARBA00001052"/>
    </source>
</evidence>
<gene>
    <name evidence="8" type="primary">folE</name>
    <name evidence="11" type="ORF">BSZ18_32850</name>
</gene>
<dbReference type="InterPro" id="IPR043134">
    <property type="entry name" value="GTP-CH-I_N"/>
</dbReference>
<dbReference type="EC" id="3.5.4.16" evidence="8"/>
<dbReference type="FunFam" id="1.10.286.10:FF:000001">
    <property type="entry name" value="GTP cyclohydrolase 1"/>
    <property type="match status" value="1"/>
</dbReference>
<feature type="compositionally biased region" description="Basic and acidic residues" evidence="9">
    <location>
        <begin position="12"/>
        <end position="24"/>
    </location>
</feature>
<feature type="binding site" evidence="8">
    <location>
        <position position="189"/>
    </location>
    <ligand>
        <name>Zn(2+)</name>
        <dbReference type="ChEBI" id="CHEBI:29105"/>
    </ligand>
</feature>
<dbReference type="SUPFAM" id="SSF55620">
    <property type="entry name" value="Tetrahydrobiopterin biosynthesis enzymes-like"/>
    <property type="match status" value="1"/>
</dbReference>
<comment type="subunit">
    <text evidence="8">Homopolymer.</text>
</comment>
<dbReference type="HAMAP" id="MF_00223">
    <property type="entry name" value="FolE"/>
    <property type="match status" value="1"/>
</dbReference>
<dbReference type="AlphaFoldDB" id="A0A1X3FFC3"/>
<evidence type="ECO:0000256" key="5">
    <source>
        <dbReference type="ARBA" id="ARBA00022563"/>
    </source>
</evidence>
<evidence type="ECO:0000313" key="12">
    <source>
        <dbReference type="Proteomes" id="UP000193553"/>
    </source>
</evidence>
<dbReference type="PANTHER" id="PTHR11109">
    <property type="entry name" value="GTP CYCLOHYDROLASE I"/>
    <property type="match status" value="1"/>
</dbReference>
<dbReference type="STRING" id="255045.SAMN05444158_0510"/>
<dbReference type="FunFam" id="3.30.1130.10:FF:000001">
    <property type="entry name" value="GTP cyclohydrolase 1"/>
    <property type="match status" value="1"/>
</dbReference>
<dbReference type="NCBIfam" id="NF006826">
    <property type="entry name" value="PRK09347.1-3"/>
    <property type="match status" value="1"/>
</dbReference>
<dbReference type="InterPro" id="IPR020602">
    <property type="entry name" value="GTP_CycHdrlase_I_dom"/>
</dbReference>
<feature type="binding site" evidence="8">
    <location>
        <position position="118"/>
    </location>
    <ligand>
        <name>Zn(2+)</name>
        <dbReference type="ChEBI" id="CHEBI:29105"/>
    </ligand>
</feature>
<keyword evidence="7 8" id="KW-0342">GTP-binding</keyword>
<dbReference type="NCBIfam" id="NF006825">
    <property type="entry name" value="PRK09347.1-2"/>
    <property type="match status" value="1"/>
</dbReference>
<evidence type="ECO:0000256" key="7">
    <source>
        <dbReference type="ARBA" id="ARBA00023134"/>
    </source>
</evidence>
<feature type="domain" description="GTP cyclohydrolase I" evidence="10">
    <location>
        <begin position="48"/>
        <end position="225"/>
    </location>
</feature>
<keyword evidence="5 8" id="KW-0554">One-carbon metabolism</keyword>
<evidence type="ECO:0000256" key="9">
    <source>
        <dbReference type="SAM" id="MobiDB-lite"/>
    </source>
</evidence>
<keyword evidence="8" id="KW-0479">Metal-binding</keyword>
<dbReference type="Pfam" id="PF01227">
    <property type="entry name" value="GTP_cyclohydroI"/>
    <property type="match status" value="1"/>
</dbReference>
<dbReference type="UniPathway" id="UPA00848">
    <property type="reaction ID" value="UER00151"/>
</dbReference>
<dbReference type="GO" id="GO:0005525">
    <property type="term" value="F:GTP binding"/>
    <property type="evidence" value="ECO:0007669"/>
    <property type="project" value="UniProtKB-KW"/>
</dbReference>
<reference evidence="11 12" key="1">
    <citation type="submission" date="2017-03" db="EMBL/GenBank/DDBJ databases">
        <title>Whole genome sequences of fourteen strains of Bradyrhizobium canariense and one strain of Bradyrhizobium japonicum isolated from Lupinus (Papilionoideae: Genisteae) species in Algeria.</title>
        <authorList>
            <person name="Crovadore J."/>
            <person name="Chekireb D."/>
            <person name="Brachmann A."/>
            <person name="Chablais R."/>
            <person name="Cochard B."/>
            <person name="Lefort F."/>
        </authorList>
    </citation>
    <scope>NUCLEOTIDE SEQUENCE [LARGE SCALE GENOMIC DNA]</scope>
    <source>
        <strain evidence="11 12">UBMA195</strain>
    </source>
</reference>
<feature type="binding site" evidence="8">
    <location>
        <position position="121"/>
    </location>
    <ligand>
        <name>Zn(2+)</name>
        <dbReference type="ChEBI" id="CHEBI:29105"/>
    </ligand>
</feature>
<evidence type="ECO:0000313" key="11">
    <source>
        <dbReference type="EMBL" id="OSJ03306.1"/>
    </source>
</evidence>
<dbReference type="RefSeq" id="WP_085361751.1">
    <property type="nucleotide sequence ID" value="NZ_NAFD01000192.1"/>
</dbReference>
<dbReference type="InterPro" id="IPR018234">
    <property type="entry name" value="GTP_CycHdrlase_I_CS"/>
</dbReference>
<sequence>MDATIKSIRPNKPSDRQPDSRPAELDPSEFLAAAVRADQPRPARAEAEQAVKTLLAYIGENTNREGLLDTPRRVVEAFDELYQGYHQCPAEVLDRTFGETAGYDDFVLVRDIEFTSQCEHHMMPFYGKAHIAYTPVERVVGLSKLARLTDIFARRLQTQEHMTAQIAAAIDESLKPRGVAVLIEAEHTCMSVRGVAKHGASTFTSRFTGMFRDNPAEQARFLSLVRGLQR</sequence>
<keyword evidence="6 8" id="KW-0378">Hydrolase</keyword>
<evidence type="ECO:0000256" key="6">
    <source>
        <dbReference type="ARBA" id="ARBA00022801"/>
    </source>
</evidence>